<feature type="domain" description="Prokaryotic-type class I peptide chain release factors" evidence="4">
    <location>
        <begin position="301"/>
        <end position="317"/>
    </location>
</feature>
<dbReference type="Pfam" id="PF03462">
    <property type="entry name" value="PCRF"/>
    <property type="match status" value="1"/>
</dbReference>
<accession>A0A6A6ER84</accession>
<dbReference type="EMBL" id="ML994613">
    <property type="protein sequence ID" value="KAF2193492.1"/>
    <property type="molecule type" value="Genomic_DNA"/>
</dbReference>
<dbReference type="InterPro" id="IPR050057">
    <property type="entry name" value="Prokaryotic/Mito_RF"/>
</dbReference>
<sequence length="444" mass="49440">MPPTPWVCRTCLLRIGKPALRQFFRFQSTSSTPESIPPALLSRARKIADEHKELTQKLANGFDTRAAKILGEYSPIVNALKEWDKANEVSRIRDPAVALSVPYLNTRAEGHIKSLTELTSLIHDHTTDPELLALASDDLGLTRTLLANASQRLTTSVVPVHPFAHLPCLIEIRPGAGGSEAAIFAGDLLRMYQAFCNRNNFRSTLLKYENADGTSEAGVPLSEAVLEIDSENAYGVFRCEAGVHRVQRVPATESKGRTHTSAASVLVLPSLQESALGEEDFENPESDYYVDPKEVRVEIMRARGAGGQHVNTTDSAVRLTHIPTNTVVSIQDSRSQPKNKEKAWRLLRSRLAQARREKREEEAVAMRRSVVGVAKMGRGDKVRTYNWNQQRVTDHRSGTTVHDLDDVMEGGETLDRVMESVRSWLMERDVEALIAEEEADEKKK</sequence>
<dbReference type="InterPro" id="IPR045853">
    <property type="entry name" value="Pep_chain_release_fac_I_sf"/>
</dbReference>
<dbReference type="Proteomes" id="UP000800200">
    <property type="component" value="Unassembled WGS sequence"/>
</dbReference>
<dbReference type="SMART" id="SM00937">
    <property type="entry name" value="PCRF"/>
    <property type="match status" value="1"/>
</dbReference>
<evidence type="ECO:0000313" key="5">
    <source>
        <dbReference type="EMBL" id="KAF2193492.1"/>
    </source>
</evidence>
<dbReference type="InterPro" id="IPR005139">
    <property type="entry name" value="PCRF"/>
</dbReference>
<dbReference type="Pfam" id="PF00472">
    <property type="entry name" value="RF-1"/>
    <property type="match status" value="1"/>
</dbReference>
<dbReference type="OrthoDB" id="2019491at2759"/>
<reference evidence="5" key="1">
    <citation type="journal article" date="2020" name="Stud. Mycol.">
        <title>101 Dothideomycetes genomes: a test case for predicting lifestyles and emergence of pathogens.</title>
        <authorList>
            <person name="Haridas S."/>
            <person name="Albert R."/>
            <person name="Binder M."/>
            <person name="Bloem J."/>
            <person name="Labutti K."/>
            <person name="Salamov A."/>
            <person name="Andreopoulos B."/>
            <person name="Baker S."/>
            <person name="Barry K."/>
            <person name="Bills G."/>
            <person name="Bluhm B."/>
            <person name="Cannon C."/>
            <person name="Castanera R."/>
            <person name="Culley D."/>
            <person name="Daum C."/>
            <person name="Ezra D."/>
            <person name="Gonzalez J."/>
            <person name="Henrissat B."/>
            <person name="Kuo A."/>
            <person name="Liang C."/>
            <person name="Lipzen A."/>
            <person name="Lutzoni F."/>
            <person name="Magnuson J."/>
            <person name="Mondo S."/>
            <person name="Nolan M."/>
            <person name="Ohm R."/>
            <person name="Pangilinan J."/>
            <person name="Park H.-J."/>
            <person name="Ramirez L."/>
            <person name="Alfaro M."/>
            <person name="Sun H."/>
            <person name="Tritt A."/>
            <person name="Yoshinaga Y."/>
            <person name="Zwiers L.-H."/>
            <person name="Turgeon B."/>
            <person name="Goodwin S."/>
            <person name="Spatafora J."/>
            <person name="Crous P."/>
            <person name="Grigoriev I."/>
        </authorList>
    </citation>
    <scope>NUCLEOTIDE SEQUENCE</scope>
    <source>
        <strain evidence="5">CBS 207.26</strain>
    </source>
</reference>
<dbReference type="SUPFAM" id="SSF75620">
    <property type="entry name" value="Release factor"/>
    <property type="match status" value="1"/>
</dbReference>
<keyword evidence="2" id="KW-0488">Methylation</keyword>
<comment type="similarity">
    <text evidence="1">Belongs to the prokaryotic/mitochondrial release factor family.</text>
</comment>
<evidence type="ECO:0000259" key="4">
    <source>
        <dbReference type="PROSITE" id="PS00745"/>
    </source>
</evidence>
<protein>
    <submittedName>
        <fullName evidence="5">Release factor</fullName>
    </submittedName>
</protein>
<dbReference type="InterPro" id="IPR000352">
    <property type="entry name" value="Pep_chain_release_fac_I"/>
</dbReference>
<dbReference type="GO" id="GO:0003747">
    <property type="term" value="F:translation release factor activity"/>
    <property type="evidence" value="ECO:0007669"/>
    <property type="project" value="InterPro"/>
</dbReference>
<dbReference type="PROSITE" id="PS00745">
    <property type="entry name" value="RF_PROK_I"/>
    <property type="match status" value="1"/>
</dbReference>
<evidence type="ECO:0000256" key="1">
    <source>
        <dbReference type="ARBA" id="ARBA00010835"/>
    </source>
</evidence>
<dbReference type="FunFam" id="3.30.160.20:FF:000070">
    <property type="entry name" value="Related to MRF1-peptide chain release factor, mitochondrial"/>
    <property type="match status" value="1"/>
</dbReference>
<dbReference type="GO" id="GO:0005739">
    <property type="term" value="C:mitochondrion"/>
    <property type="evidence" value="ECO:0007669"/>
    <property type="project" value="UniProtKB-ARBA"/>
</dbReference>
<evidence type="ECO:0000313" key="6">
    <source>
        <dbReference type="Proteomes" id="UP000800200"/>
    </source>
</evidence>
<proteinExistence type="inferred from homology"/>
<keyword evidence="6" id="KW-1185">Reference proteome</keyword>
<keyword evidence="3" id="KW-0648">Protein biosynthesis</keyword>
<evidence type="ECO:0000256" key="2">
    <source>
        <dbReference type="ARBA" id="ARBA00022481"/>
    </source>
</evidence>
<dbReference type="GO" id="GO:0032543">
    <property type="term" value="P:mitochondrial translation"/>
    <property type="evidence" value="ECO:0007669"/>
    <property type="project" value="UniProtKB-ARBA"/>
</dbReference>
<organism evidence="5 6">
    <name type="scientific">Zopfia rhizophila CBS 207.26</name>
    <dbReference type="NCBI Taxonomy" id="1314779"/>
    <lineage>
        <taxon>Eukaryota</taxon>
        <taxon>Fungi</taxon>
        <taxon>Dikarya</taxon>
        <taxon>Ascomycota</taxon>
        <taxon>Pezizomycotina</taxon>
        <taxon>Dothideomycetes</taxon>
        <taxon>Dothideomycetes incertae sedis</taxon>
        <taxon>Zopfiaceae</taxon>
        <taxon>Zopfia</taxon>
    </lineage>
</organism>
<name>A0A6A6ER84_9PEZI</name>
<dbReference type="Gene3D" id="3.30.160.20">
    <property type="match status" value="1"/>
</dbReference>
<dbReference type="PANTHER" id="PTHR43804:SF7">
    <property type="entry name" value="LD18447P"/>
    <property type="match status" value="1"/>
</dbReference>
<evidence type="ECO:0000256" key="3">
    <source>
        <dbReference type="ARBA" id="ARBA00022917"/>
    </source>
</evidence>
<dbReference type="AlphaFoldDB" id="A0A6A6ER84"/>
<dbReference type="Gene3D" id="3.30.70.1660">
    <property type="match status" value="1"/>
</dbReference>
<gene>
    <name evidence="5" type="ORF">K469DRAFT_237210</name>
</gene>
<dbReference type="PANTHER" id="PTHR43804">
    <property type="entry name" value="LD18447P"/>
    <property type="match status" value="1"/>
</dbReference>